<keyword evidence="2" id="KW-1185">Reference proteome</keyword>
<reference evidence="1" key="2">
    <citation type="journal article" date="2019" name="IMA Fungus">
        <title>Genome sequencing and comparison of five Tilletia species to identify candidate genes for the detection of regulated species infecting wheat.</title>
        <authorList>
            <person name="Nguyen H.D.T."/>
            <person name="Sultana T."/>
            <person name="Kesanakurti P."/>
            <person name="Hambleton S."/>
        </authorList>
    </citation>
    <scope>NUCLEOTIDE SEQUENCE</scope>
    <source>
        <strain evidence="1">DAOMC 236416</strain>
    </source>
</reference>
<evidence type="ECO:0000313" key="2">
    <source>
        <dbReference type="Proteomes" id="UP000077521"/>
    </source>
</evidence>
<dbReference type="EMBL" id="LWDF02002275">
    <property type="protein sequence ID" value="KAE8236332.1"/>
    <property type="molecule type" value="Genomic_DNA"/>
</dbReference>
<reference evidence="1" key="1">
    <citation type="submission" date="2016-04" db="EMBL/GenBank/DDBJ databases">
        <authorList>
            <person name="Nguyen H.D."/>
            <person name="Samba Siva P."/>
            <person name="Cullis J."/>
            <person name="Levesque C.A."/>
            <person name="Hambleton S."/>
        </authorList>
    </citation>
    <scope>NUCLEOTIDE SEQUENCE</scope>
    <source>
        <strain evidence="1">DAOMC 236416</strain>
    </source>
</reference>
<organism evidence="1 2">
    <name type="scientific">Tilletia indica</name>
    <dbReference type="NCBI Taxonomy" id="43049"/>
    <lineage>
        <taxon>Eukaryota</taxon>
        <taxon>Fungi</taxon>
        <taxon>Dikarya</taxon>
        <taxon>Basidiomycota</taxon>
        <taxon>Ustilaginomycotina</taxon>
        <taxon>Exobasidiomycetes</taxon>
        <taxon>Tilletiales</taxon>
        <taxon>Tilletiaceae</taxon>
        <taxon>Tilletia</taxon>
    </lineage>
</organism>
<name>A0A177T1Z2_9BASI</name>
<dbReference type="Proteomes" id="UP000077521">
    <property type="component" value="Unassembled WGS sequence"/>
</dbReference>
<evidence type="ECO:0000313" key="1">
    <source>
        <dbReference type="EMBL" id="KAE8236332.1"/>
    </source>
</evidence>
<protein>
    <submittedName>
        <fullName evidence="1">Uncharacterized protein</fullName>
    </submittedName>
</protein>
<sequence length="71" mass="7887">MLRSFSSHEERNPVRRYTIHAITFRNGIKISDLLSAMTQFAVAIRHHQSSYSATALPSLPPTISMSPSTGD</sequence>
<accession>A0A177T1Z2</accession>
<gene>
    <name evidence="1" type="ORF">A4X13_0g9182</name>
</gene>
<comment type="caution">
    <text evidence="1">The sequence shown here is derived from an EMBL/GenBank/DDBJ whole genome shotgun (WGS) entry which is preliminary data.</text>
</comment>
<dbReference type="AlphaFoldDB" id="A0A177T1Z2"/>
<proteinExistence type="predicted"/>